<dbReference type="EMBL" id="CYRY02007521">
    <property type="protein sequence ID" value="VCW76526.1"/>
    <property type="molecule type" value="Genomic_DNA"/>
</dbReference>
<dbReference type="Proteomes" id="UP000269945">
    <property type="component" value="Unassembled WGS sequence"/>
</dbReference>
<name>A0A9X9PXP1_GULGU</name>
<gene>
    <name evidence="1" type="ORF">BN2614_LOCUS2</name>
</gene>
<evidence type="ECO:0000313" key="2">
    <source>
        <dbReference type="Proteomes" id="UP000269945"/>
    </source>
</evidence>
<protein>
    <submittedName>
        <fullName evidence="1">Uncharacterized protein</fullName>
    </submittedName>
</protein>
<reference evidence="1 2" key="1">
    <citation type="submission" date="2018-10" db="EMBL/GenBank/DDBJ databases">
        <authorList>
            <person name="Ekblom R."/>
            <person name="Jareborg N."/>
        </authorList>
    </citation>
    <scope>NUCLEOTIDE SEQUENCE [LARGE SCALE GENOMIC DNA]</scope>
    <source>
        <tissue evidence="1">Muscle</tissue>
    </source>
</reference>
<organism evidence="1 2">
    <name type="scientific">Gulo gulo</name>
    <name type="common">Wolverine</name>
    <name type="synonym">Gluton</name>
    <dbReference type="NCBI Taxonomy" id="48420"/>
    <lineage>
        <taxon>Eukaryota</taxon>
        <taxon>Metazoa</taxon>
        <taxon>Chordata</taxon>
        <taxon>Craniata</taxon>
        <taxon>Vertebrata</taxon>
        <taxon>Euteleostomi</taxon>
        <taxon>Mammalia</taxon>
        <taxon>Eutheria</taxon>
        <taxon>Laurasiatheria</taxon>
        <taxon>Carnivora</taxon>
        <taxon>Caniformia</taxon>
        <taxon>Musteloidea</taxon>
        <taxon>Mustelidae</taxon>
        <taxon>Guloninae</taxon>
        <taxon>Gulo</taxon>
    </lineage>
</organism>
<proteinExistence type="predicted"/>
<accession>A0A9X9PXP1</accession>
<comment type="caution">
    <text evidence="1">The sequence shown here is derived from an EMBL/GenBank/DDBJ whole genome shotgun (WGS) entry which is preliminary data.</text>
</comment>
<sequence>MTHVCLSSGRDTRNLREVSSIHPKCSLGLFFFLITSNFS</sequence>
<dbReference type="AlphaFoldDB" id="A0A9X9PXP1"/>
<keyword evidence="2" id="KW-1185">Reference proteome</keyword>
<evidence type="ECO:0000313" key="1">
    <source>
        <dbReference type="EMBL" id="VCW76526.1"/>
    </source>
</evidence>